<keyword evidence="1" id="KW-0175">Coiled coil</keyword>
<reference evidence="2" key="1">
    <citation type="submission" date="2018-08" db="EMBL/GenBank/DDBJ databases">
        <title>A genome reference for cultivated species of the human gut microbiota.</title>
        <authorList>
            <person name="Zou Y."/>
            <person name="Xue W."/>
            <person name="Luo G."/>
        </authorList>
    </citation>
    <scope>NUCLEOTIDE SEQUENCE [LARGE SCALE GENOMIC DNA]</scope>
    <source>
        <strain evidence="2">TF05-5AC</strain>
    </source>
</reference>
<feature type="coiled-coil region" evidence="1">
    <location>
        <begin position="94"/>
        <end position="146"/>
    </location>
</feature>
<evidence type="ECO:0000313" key="2">
    <source>
        <dbReference type="EMBL" id="RGE56963.1"/>
    </source>
</evidence>
<gene>
    <name evidence="2" type="ORF">DXC51_21525</name>
</gene>
<dbReference type="RefSeq" id="WP_117545392.1">
    <property type="nucleotide sequence ID" value="NZ_QVLV01000019.1"/>
</dbReference>
<dbReference type="EMBL" id="QVLV01000019">
    <property type="protein sequence ID" value="RGE56963.1"/>
    <property type="molecule type" value="Genomic_DNA"/>
</dbReference>
<keyword evidence="3" id="KW-1185">Reference proteome</keyword>
<organism evidence="2 3">
    <name type="scientific">Eisenbergiella massiliensis</name>
    <dbReference type="NCBI Taxonomy" id="1720294"/>
    <lineage>
        <taxon>Bacteria</taxon>
        <taxon>Bacillati</taxon>
        <taxon>Bacillota</taxon>
        <taxon>Clostridia</taxon>
        <taxon>Lachnospirales</taxon>
        <taxon>Lachnospiraceae</taxon>
        <taxon>Eisenbergiella</taxon>
    </lineage>
</organism>
<evidence type="ECO:0000313" key="3">
    <source>
        <dbReference type="Proteomes" id="UP000260812"/>
    </source>
</evidence>
<dbReference type="Proteomes" id="UP000260812">
    <property type="component" value="Unassembled WGS sequence"/>
</dbReference>
<comment type="caution">
    <text evidence="2">The sequence shown here is derived from an EMBL/GenBank/DDBJ whole genome shotgun (WGS) entry which is preliminary data.</text>
</comment>
<dbReference type="GeneID" id="97989372"/>
<evidence type="ECO:0000256" key="1">
    <source>
        <dbReference type="SAM" id="Coils"/>
    </source>
</evidence>
<name>A0A3E3HYQ5_9FIRM</name>
<proteinExistence type="predicted"/>
<accession>A0A3E3HYQ5</accession>
<protein>
    <submittedName>
        <fullName evidence="2">DUF3795 domain-containing protein</fullName>
    </submittedName>
</protein>
<dbReference type="AlphaFoldDB" id="A0A3E3HYQ5"/>
<sequence>MKNYQREYPLFSLCGLNCALCPMHLNKYCPGCGGGEGNQSCAIFRCGREHGCPEYCFQCGEYPCEKYDSVMEYDSFLPHRNMRRDMERAKSGGMEAYQAELEEKAAILQELLDNYNDGRRKTFYMLAVYLLELQDLRNAMEQIVRETSGGGKQETAKETVQEITLKEKAAAAVGCFQAIAQETGIVLKLNKKPAKKKQE</sequence>